<evidence type="ECO:0000313" key="1">
    <source>
        <dbReference type="EMBL" id="QNR25068.1"/>
    </source>
</evidence>
<dbReference type="RefSeq" id="WP_210759593.1">
    <property type="nucleotide sequence ID" value="NZ_CP060139.1"/>
</dbReference>
<organism evidence="1 2">
    <name type="scientific">Croceimicrobium hydrocarbonivorans</name>
    <dbReference type="NCBI Taxonomy" id="2761580"/>
    <lineage>
        <taxon>Bacteria</taxon>
        <taxon>Pseudomonadati</taxon>
        <taxon>Bacteroidota</taxon>
        <taxon>Flavobacteriia</taxon>
        <taxon>Flavobacteriales</taxon>
        <taxon>Owenweeksiaceae</taxon>
        <taxon>Croceimicrobium</taxon>
    </lineage>
</organism>
<sequence>MIGIVGIKIFGHIKFRKADLLIGLLLLFNVSNVYSQINPEIKDRFKLGIGLSTFSQFEDGGVTFLENINYLNGPSFTPTFSLKVDFNPKYFLELNFEYSFLYSVNLEREQWLDNSKTLFQVGVGMNLGAWQIKVLGTGINHSILNTLPLRSDGPFNRAGPGLAVGYSIADYSISLSKDIVFDFVHYDISDFNSYISLRLVKFIRREKKMDPLNLQMQPFKISFGTELTVDHYSDDRVLSPGVYGLVELGWKEWAVFYKRSTWLRLRAGFTESSYYNLSSNLGLIYSPKDKLHQFGLSYLQDGDLLQRKSHYNFNGNHINRIYFIKGFSAHYFYAICSNMKLSIQLDAVLGGLANHDIAFSDAQLRFGLQRSL</sequence>
<keyword evidence="2" id="KW-1185">Reference proteome</keyword>
<protein>
    <recommendedName>
        <fullName evidence="3">DUF4421 domain-containing protein</fullName>
    </recommendedName>
</protein>
<dbReference type="Proteomes" id="UP000516305">
    <property type="component" value="Chromosome"/>
</dbReference>
<accession>A0A7H0VH70</accession>
<evidence type="ECO:0008006" key="3">
    <source>
        <dbReference type="Google" id="ProtNLM"/>
    </source>
</evidence>
<dbReference type="EMBL" id="CP060139">
    <property type="protein sequence ID" value="QNR25068.1"/>
    <property type="molecule type" value="Genomic_DNA"/>
</dbReference>
<name>A0A7H0VH70_9FLAO</name>
<gene>
    <name evidence="1" type="ORF">H4K34_04260</name>
</gene>
<evidence type="ECO:0000313" key="2">
    <source>
        <dbReference type="Proteomes" id="UP000516305"/>
    </source>
</evidence>
<dbReference type="KEGG" id="chyd:H4K34_04260"/>
<reference evidence="1 2" key="1">
    <citation type="submission" date="2020-08" db="EMBL/GenBank/DDBJ databases">
        <title>Croceimicrobium hydrocarbonivorans gen. nov., sp. nov., a novel marine bacterium isolated from a bacterial consortium that degrades polyethylene terephthalate.</title>
        <authorList>
            <person name="Liu R."/>
        </authorList>
    </citation>
    <scope>NUCLEOTIDE SEQUENCE [LARGE SCALE GENOMIC DNA]</scope>
    <source>
        <strain evidence="1 2">A20-9</strain>
    </source>
</reference>
<proteinExistence type="predicted"/>
<dbReference type="AlphaFoldDB" id="A0A7H0VH70"/>